<name>A0ABM1C4K5_LIMPO</name>
<feature type="transmembrane region" description="Helical" evidence="6">
    <location>
        <begin position="371"/>
        <end position="391"/>
    </location>
</feature>
<evidence type="ECO:0000256" key="2">
    <source>
        <dbReference type="ARBA" id="ARBA00006665"/>
    </source>
</evidence>
<dbReference type="GeneID" id="106478059"/>
<proteinExistence type="inferred from homology"/>
<feature type="signal peptide" evidence="7">
    <location>
        <begin position="1"/>
        <end position="22"/>
    </location>
</feature>
<comment type="subcellular location">
    <subcellularLocation>
        <location evidence="1">Membrane</location>
        <topology evidence="1">Multi-pass membrane protein</topology>
    </subcellularLocation>
</comment>
<protein>
    <submittedName>
        <fullName evidence="9">Probable serine incorporator</fullName>
    </submittedName>
</protein>
<feature type="transmembrane region" description="Helical" evidence="6">
    <location>
        <begin position="412"/>
        <end position="430"/>
    </location>
</feature>
<organism evidence="8 9">
    <name type="scientific">Limulus polyphemus</name>
    <name type="common">Atlantic horseshoe crab</name>
    <dbReference type="NCBI Taxonomy" id="6850"/>
    <lineage>
        <taxon>Eukaryota</taxon>
        <taxon>Metazoa</taxon>
        <taxon>Ecdysozoa</taxon>
        <taxon>Arthropoda</taxon>
        <taxon>Chelicerata</taxon>
        <taxon>Merostomata</taxon>
        <taxon>Xiphosura</taxon>
        <taxon>Limulidae</taxon>
        <taxon>Limulus</taxon>
    </lineage>
</organism>
<feature type="transmembrane region" description="Helical" evidence="6">
    <location>
        <begin position="155"/>
        <end position="175"/>
    </location>
</feature>
<feature type="transmembrane region" description="Helical" evidence="6">
    <location>
        <begin position="301"/>
        <end position="321"/>
    </location>
</feature>
<evidence type="ECO:0000313" key="8">
    <source>
        <dbReference type="Proteomes" id="UP000694941"/>
    </source>
</evidence>
<keyword evidence="5 6" id="KW-0472">Membrane</keyword>
<keyword evidence="4 6" id="KW-1133">Transmembrane helix</keyword>
<comment type="similarity">
    <text evidence="2">Belongs to the TDE1 family.</text>
</comment>
<dbReference type="PANTHER" id="PTHR10383:SF9">
    <property type="entry name" value="SERINE INCORPORATOR, ISOFORM F"/>
    <property type="match status" value="1"/>
</dbReference>
<dbReference type="RefSeq" id="XP_013794023.1">
    <property type="nucleotide sequence ID" value="XM_013938569.2"/>
</dbReference>
<dbReference type="Proteomes" id="UP000694941">
    <property type="component" value="Unplaced"/>
</dbReference>
<feature type="transmembrane region" description="Helical" evidence="6">
    <location>
        <begin position="39"/>
        <end position="57"/>
    </location>
</feature>
<evidence type="ECO:0000256" key="1">
    <source>
        <dbReference type="ARBA" id="ARBA00004141"/>
    </source>
</evidence>
<feature type="chain" id="PRO_5047000634" evidence="7">
    <location>
        <begin position="23"/>
        <end position="436"/>
    </location>
</feature>
<evidence type="ECO:0000256" key="3">
    <source>
        <dbReference type="ARBA" id="ARBA00022692"/>
    </source>
</evidence>
<evidence type="ECO:0000256" key="7">
    <source>
        <dbReference type="SAM" id="SignalP"/>
    </source>
</evidence>
<dbReference type="InterPro" id="IPR005016">
    <property type="entry name" value="TDE1/TMS"/>
</dbReference>
<dbReference type="Pfam" id="PF03348">
    <property type="entry name" value="Serinc"/>
    <property type="match status" value="1"/>
</dbReference>
<gene>
    <name evidence="9" type="primary">LOC106478059</name>
</gene>
<keyword evidence="7" id="KW-0732">Signal</keyword>
<feature type="transmembrane region" description="Helical" evidence="6">
    <location>
        <begin position="195"/>
        <end position="220"/>
    </location>
</feature>
<feature type="transmembrane region" description="Helical" evidence="6">
    <location>
        <begin position="93"/>
        <end position="111"/>
    </location>
</feature>
<feature type="transmembrane region" description="Helical" evidence="6">
    <location>
        <begin position="123"/>
        <end position="143"/>
    </location>
</feature>
<accession>A0ABM1C4K5</accession>
<evidence type="ECO:0000256" key="5">
    <source>
        <dbReference type="ARBA" id="ARBA00023136"/>
    </source>
</evidence>
<evidence type="ECO:0000313" key="9">
    <source>
        <dbReference type="RefSeq" id="XP_013794023.1"/>
    </source>
</evidence>
<keyword evidence="8" id="KW-1185">Reference proteome</keyword>
<dbReference type="PANTHER" id="PTHR10383">
    <property type="entry name" value="SERINE INCORPORATOR"/>
    <property type="match status" value="1"/>
</dbReference>
<feature type="transmembrane region" description="Helical" evidence="6">
    <location>
        <begin position="232"/>
        <end position="250"/>
    </location>
</feature>
<keyword evidence="3 6" id="KW-0812">Transmembrane</keyword>
<evidence type="ECO:0000256" key="4">
    <source>
        <dbReference type="ARBA" id="ARBA00022989"/>
    </source>
</evidence>
<sequence>MGALLSICTVGQLACCCGSAACGLCCSACPTCKSSTSSRLMYAVMLLVTTIVACVMLSPSVRDGLQKVPFCKENAIYSVPCENAVGFLSIYRIYFSLTLFFVLFSLMMIGVKSSRDSRAGIQNGFWAIKYLILIGGIVGAFFIPEGNTFGKVWMYFGLFGGFLFILVQLVVLIDFSHSWAESWVEKSEENNSNSWYYALFFFTLLHYVAVLTSVVLFYIYYTQASGCGLHMFFISINMILCIVLSLVSVLPQVQEVQPRSGLLQASLVSVFITYLTWTSLNNSPVSQCKPLIWQTSNKSYFDVQNIIGLVLSFICILYSCIKSSSNGLSSEVGSEENVIVSERADGVNTNDEERGVAEDNEEHGVVYSWSVFHFTLSLASLYLMMTLTNWYSPDSVINLSESTASMWVKMSSCWLCSIMYVWSLVAPVVLPDRDFS</sequence>
<reference evidence="9" key="1">
    <citation type="submission" date="2025-08" db="UniProtKB">
        <authorList>
            <consortium name="RefSeq"/>
        </authorList>
    </citation>
    <scope>IDENTIFICATION</scope>
    <source>
        <tissue evidence="9">Muscle</tissue>
    </source>
</reference>
<evidence type="ECO:0000256" key="6">
    <source>
        <dbReference type="SAM" id="Phobius"/>
    </source>
</evidence>